<sequence>MSYWVFSLAYTGLKGLPDGIFEAKSDLELKPLWLFAKRFLHPASISLYDYVFLWDEDLGVPLFNPRRRIYDPKGIVKCTLTSEGPPCTG</sequence>
<protein>
    <submittedName>
        <fullName evidence="1">Uncharacterized protein</fullName>
    </submittedName>
</protein>
<comment type="caution">
    <text evidence="1">The sequence shown here is derived from an EMBL/GenBank/DDBJ whole genome shotgun (WGS) entry which is preliminary data.</text>
</comment>
<dbReference type="PANTHER" id="PTHR31210:SF67">
    <property type="entry name" value="LYSINE KETOGLUTARATE REDUCTASE TRANS-SPLICING-LIKE PROTEIN"/>
    <property type="match status" value="1"/>
</dbReference>
<evidence type="ECO:0000313" key="2">
    <source>
        <dbReference type="Proteomes" id="UP000245207"/>
    </source>
</evidence>
<dbReference type="AlphaFoldDB" id="A0A2U1MQ22"/>
<accession>A0A2U1MQ22</accession>
<keyword evidence="2" id="KW-1185">Reference proteome</keyword>
<evidence type="ECO:0000313" key="1">
    <source>
        <dbReference type="EMBL" id="PWA63350.1"/>
    </source>
</evidence>
<dbReference type="OrthoDB" id="9985979at2759"/>
<proteinExistence type="predicted"/>
<gene>
    <name evidence="1" type="ORF">CTI12_AA353170</name>
</gene>
<dbReference type="Pfam" id="PF05212">
    <property type="entry name" value="DUF707"/>
    <property type="match status" value="1"/>
</dbReference>
<dbReference type="EMBL" id="PKPP01004655">
    <property type="protein sequence ID" value="PWA63350.1"/>
    <property type="molecule type" value="Genomic_DNA"/>
</dbReference>
<dbReference type="STRING" id="35608.A0A2U1MQ22"/>
<dbReference type="Proteomes" id="UP000245207">
    <property type="component" value="Unassembled WGS sequence"/>
</dbReference>
<organism evidence="1 2">
    <name type="scientific">Artemisia annua</name>
    <name type="common">Sweet wormwood</name>
    <dbReference type="NCBI Taxonomy" id="35608"/>
    <lineage>
        <taxon>Eukaryota</taxon>
        <taxon>Viridiplantae</taxon>
        <taxon>Streptophyta</taxon>
        <taxon>Embryophyta</taxon>
        <taxon>Tracheophyta</taxon>
        <taxon>Spermatophyta</taxon>
        <taxon>Magnoliopsida</taxon>
        <taxon>eudicotyledons</taxon>
        <taxon>Gunneridae</taxon>
        <taxon>Pentapetalae</taxon>
        <taxon>asterids</taxon>
        <taxon>campanulids</taxon>
        <taxon>Asterales</taxon>
        <taxon>Asteraceae</taxon>
        <taxon>Asteroideae</taxon>
        <taxon>Anthemideae</taxon>
        <taxon>Artemisiinae</taxon>
        <taxon>Artemisia</taxon>
    </lineage>
</organism>
<dbReference type="InterPro" id="IPR007877">
    <property type="entry name" value="DUF707"/>
</dbReference>
<dbReference type="PANTHER" id="PTHR31210">
    <property type="entry name" value="OS06G0731900 PROTEIN"/>
    <property type="match status" value="1"/>
</dbReference>
<reference evidence="1 2" key="1">
    <citation type="journal article" date="2018" name="Mol. Plant">
        <title>The genome of Artemisia annua provides insight into the evolution of Asteraceae family and artemisinin biosynthesis.</title>
        <authorList>
            <person name="Shen Q."/>
            <person name="Zhang L."/>
            <person name="Liao Z."/>
            <person name="Wang S."/>
            <person name="Yan T."/>
            <person name="Shi P."/>
            <person name="Liu M."/>
            <person name="Fu X."/>
            <person name="Pan Q."/>
            <person name="Wang Y."/>
            <person name="Lv Z."/>
            <person name="Lu X."/>
            <person name="Zhang F."/>
            <person name="Jiang W."/>
            <person name="Ma Y."/>
            <person name="Chen M."/>
            <person name="Hao X."/>
            <person name="Li L."/>
            <person name="Tang Y."/>
            <person name="Lv G."/>
            <person name="Zhou Y."/>
            <person name="Sun X."/>
            <person name="Brodelius P.E."/>
            <person name="Rose J.K.C."/>
            <person name="Tang K."/>
        </authorList>
    </citation>
    <scope>NUCLEOTIDE SEQUENCE [LARGE SCALE GENOMIC DNA]</scope>
    <source>
        <strain evidence="2">cv. Huhao1</strain>
        <tissue evidence="1">Leaf</tissue>
    </source>
</reference>
<name>A0A2U1MQ22_ARTAN</name>